<comment type="caution">
    <text evidence="1">The sequence shown here is derived from an EMBL/GenBank/DDBJ whole genome shotgun (WGS) entry which is preliminary data.</text>
</comment>
<sequence length="152" mass="16936">MSTSCLPASARFLRTRLVLDIGSGSTSLCAAADVQCSATHSLAHLKIDALAFIRLFDLCRNLTDLWPLRAVCEAHAGQQHTILTEIQDLCVQLLCFTTRVGWDRPMIGDTMVVLLAPLRTPYVHKTGRPSFITQHARRPPQRILLVHNKQHS</sequence>
<keyword evidence="2" id="KW-1185">Reference proteome</keyword>
<dbReference type="Proteomes" id="UP000320762">
    <property type="component" value="Unassembled WGS sequence"/>
</dbReference>
<dbReference type="AlphaFoldDB" id="A0A550C2Q9"/>
<dbReference type="EMBL" id="VDMD01000031">
    <property type="protein sequence ID" value="TRM59085.1"/>
    <property type="molecule type" value="Genomic_DNA"/>
</dbReference>
<proteinExistence type="predicted"/>
<accession>A0A550C2Q9</accession>
<organism evidence="1 2">
    <name type="scientific">Schizophyllum amplum</name>
    <dbReference type="NCBI Taxonomy" id="97359"/>
    <lineage>
        <taxon>Eukaryota</taxon>
        <taxon>Fungi</taxon>
        <taxon>Dikarya</taxon>
        <taxon>Basidiomycota</taxon>
        <taxon>Agaricomycotina</taxon>
        <taxon>Agaricomycetes</taxon>
        <taxon>Agaricomycetidae</taxon>
        <taxon>Agaricales</taxon>
        <taxon>Schizophyllaceae</taxon>
        <taxon>Schizophyllum</taxon>
    </lineage>
</organism>
<reference evidence="1 2" key="1">
    <citation type="journal article" date="2019" name="New Phytol.">
        <title>Comparative genomics reveals unique wood-decay strategies and fruiting body development in the Schizophyllaceae.</title>
        <authorList>
            <person name="Almasi E."/>
            <person name="Sahu N."/>
            <person name="Krizsan K."/>
            <person name="Balint B."/>
            <person name="Kovacs G.M."/>
            <person name="Kiss B."/>
            <person name="Cseklye J."/>
            <person name="Drula E."/>
            <person name="Henrissat B."/>
            <person name="Nagy I."/>
            <person name="Chovatia M."/>
            <person name="Adam C."/>
            <person name="LaButti K."/>
            <person name="Lipzen A."/>
            <person name="Riley R."/>
            <person name="Grigoriev I.V."/>
            <person name="Nagy L.G."/>
        </authorList>
    </citation>
    <scope>NUCLEOTIDE SEQUENCE [LARGE SCALE GENOMIC DNA]</scope>
    <source>
        <strain evidence="1 2">NL-1724</strain>
    </source>
</reference>
<protein>
    <submittedName>
        <fullName evidence="1">Uncharacterized protein</fullName>
    </submittedName>
</protein>
<evidence type="ECO:0000313" key="1">
    <source>
        <dbReference type="EMBL" id="TRM59085.1"/>
    </source>
</evidence>
<gene>
    <name evidence="1" type="ORF">BD626DRAFT_175355</name>
</gene>
<evidence type="ECO:0000313" key="2">
    <source>
        <dbReference type="Proteomes" id="UP000320762"/>
    </source>
</evidence>
<name>A0A550C2Q9_9AGAR</name>